<dbReference type="Proteomes" id="UP001432251">
    <property type="component" value="Chromosome"/>
</dbReference>
<reference evidence="1" key="1">
    <citation type="journal article" date="2025" name="Int. J. Syst. Evol. Microbiol.">
        <title>Streptomyces citrinus sp. nov., with yellow diffusible pigment.</title>
        <authorList>
            <person name="He Y."/>
            <person name="Yang E."/>
            <person name="Xu J."/>
            <person name="Sun Y."/>
            <person name="Sun L."/>
        </authorList>
    </citation>
    <scope>NUCLEOTIDE SEQUENCE</scope>
    <source>
        <strain evidence="1">Q6</strain>
    </source>
</reference>
<gene>
    <name evidence="1" type="ORF">V2W30_28915</name>
</gene>
<evidence type="ECO:0000313" key="1">
    <source>
        <dbReference type="EMBL" id="WWQ69156.1"/>
    </source>
</evidence>
<evidence type="ECO:0000313" key="2">
    <source>
        <dbReference type="Proteomes" id="UP001432251"/>
    </source>
</evidence>
<dbReference type="EMBL" id="CP146022">
    <property type="protein sequence ID" value="WWQ69156.1"/>
    <property type="molecule type" value="Genomic_DNA"/>
</dbReference>
<name>A0ACD5APF3_9ACTN</name>
<accession>A0ACD5APF3</accession>
<keyword evidence="2" id="KW-1185">Reference proteome</keyword>
<protein>
    <submittedName>
        <fullName evidence="1">TetR family transcriptional regulator</fullName>
    </submittedName>
</protein>
<sequence length="141" mass="14777">MSRERIVGAAVELLDAAGESGLTFRALTERLATGSGAIYWHVANKGELLGAATEAVVGPVLAAESGGSPRDRVHGVALGLFGAMEEHPWLAPQLVAQLAHDPWGPVAPRLVEAIGRQVREHDDREQFLAGLDLILDGVGAS</sequence>
<organism evidence="1 2">
    <name type="scientific">Streptomyces citrinus</name>
    <dbReference type="NCBI Taxonomy" id="3118173"/>
    <lineage>
        <taxon>Bacteria</taxon>
        <taxon>Bacillati</taxon>
        <taxon>Actinomycetota</taxon>
        <taxon>Actinomycetes</taxon>
        <taxon>Kitasatosporales</taxon>
        <taxon>Streptomycetaceae</taxon>
        <taxon>Streptomyces</taxon>
    </lineage>
</organism>
<proteinExistence type="predicted"/>